<evidence type="ECO:0000256" key="3">
    <source>
        <dbReference type="ARBA" id="ARBA00008061"/>
    </source>
</evidence>
<keyword evidence="5 9" id="KW-0378">Hydrolase</keyword>
<sequence>MSSQPYEWELNPWYFMYQPVSYRLEGRMGTRNQLRNMINKCRSYGLRVYGDAVINHMTGNGNDLSNHRNPNANCVTWGNKTSSAFENGSPFYTPAYTYEVNPNTGKGTNVLEFPGVPYGPEDFHCDKPCDSWADPNILSSGWLVGLSDLDTSKEYVRQRIADFMVDMISIGFSGYRIDAAKHIHPDDLAAIFRKVKESLGGKLPDDFITWLEVLTGGEAPLLVELDSDYSFTKGLTKKLKENGLTEDEILKIKIWWCDYPNHPDSDRGALDNRRKVIQNDDHDQQNDGSSSRNMYNDGCVLARGCDANSHRNYEIRLFKYPNGVYNNKDDFPIRCILSSYYFMNNGAKGIPDGKSSCSLCTKDCNGCKDRPYVKAYDPNARAYPGGIGYTYVHRDSQIIDAMNYWMNL</sequence>
<name>A2FS24_TRIV3</name>
<dbReference type="eggNOG" id="KOG2212">
    <property type="taxonomic scope" value="Eukaryota"/>
</dbReference>
<dbReference type="Pfam" id="PF00128">
    <property type="entry name" value="Alpha-amylase"/>
    <property type="match status" value="1"/>
</dbReference>
<dbReference type="GO" id="GO:0005975">
    <property type="term" value="P:carbohydrate metabolic process"/>
    <property type="evidence" value="ECO:0007669"/>
    <property type="project" value="InterPro"/>
</dbReference>
<keyword evidence="7 9" id="KW-0326">Glycosidase</keyword>
<dbReference type="Gene3D" id="3.20.20.80">
    <property type="entry name" value="Glycosidases"/>
    <property type="match status" value="1"/>
</dbReference>
<dbReference type="VEuPathDB" id="TrichDB:TVAG_108070"/>
<dbReference type="InterPro" id="IPR006047">
    <property type="entry name" value="GH13_cat_dom"/>
</dbReference>
<organism evidence="11 12">
    <name type="scientific">Trichomonas vaginalis (strain ATCC PRA-98 / G3)</name>
    <dbReference type="NCBI Taxonomy" id="412133"/>
    <lineage>
        <taxon>Eukaryota</taxon>
        <taxon>Metamonada</taxon>
        <taxon>Parabasalia</taxon>
        <taxon>Trichomonadida</taxon>
        <taxon>Trichomonadidae</taxon>
        <taxon>Trichomonas</taxon>
    </lineage>
</organism>
<dbReference type="GO" id="GO:0004556">
    <property type="term" value="F:alpha-amylase activity"/>
    <property type="evidence" value="ECO:0007669"/>
    <property type="project" value="UniProtKB-UniRule"/>
</dbReference>
<dbReference type="KEGG" id="tva:4750000"/>
<feature type="domain" description="Glycosyl hydrolase family 13 catalytic" evidence="10">
    <location>
        <begin position="1"/>
        <end position="406"/>
    </location>
</feature>
<dbReference type="InterPro" id="IPR017853">
    <property type="entry name" value="GH"/>
</dbReference>
<dbReference type="STRING" id="5722.A2FS24"/>
<evidence type="ECO:0000313" key="11">
    <source>
        <dbReference type="EMBL" id="EAX92290.1"/>
    </source>
</evidence>
<dbReference type="VEuPathDB" id="TrichDB:TVAGG3_0796140"/>
<evidence type="ECO:0000256" key="4">
    <source>
        <dbReference type="ARBA" id="ARBA00012595"/>
    </source>
</evidence>
<dbReference type="OMA" id="NTHAPYF"/>
<dbReference type="Proteomes" id="UP000001542">
    <property type="component" value="Unassembled WGS sequence"/>
</dbReference>
<evidence type="ECO:0000256" key="6">
    <source>
        <dbReference type="ARBA" id="ARBA00023277"/>
    </source>
</evidence>
<proteinExistence type="inferred from homology"/>
<evidence type="ECO:0000256" key="1">
    <source>
        <dbReference type="ARBA" id="ARBA00000548"/>
    </source>
</evidence>
<dbReference type="PRINTS" id="PR00110">
    <property type="entry name" value="ALPHAAMYLASE"/>
</dbReference>
<comment type="catalytic activity">
    <reaction evidence="1 9">
        <text>Endohydrolysis of (1-&gt;4)-alpha-D-glucosidic linkages in polysaccharides containing three or more (1-&gt;4)-alpha-linked D-glucose units.</text>
        <dbReference type="EC" id="3.2.1.1"/>
    </reaction>
</comment>
<gene>
    <name evidence="11" type="ORF">TVAG_108070</name>
</gene>
<dbReference type="GO" id="GO:0043169">
    <property type="term" value="F:cation binding"/>
    <property type="evidence" value="ECO:0007669"/>
    <property type="project" value="InterPro"/>
</dbReference>
<dbReference type="SMART" id="SM00642">
    <property type="entry name" value="Aamy"/>
    <property type="match status" value="1"/>
</dbReference>
<dbReference type="PANTHER" id="PTHR43447">
    <property type="entry name" value="ALPHA-AMYLASE"/>
    <property type="match status" value="1"/>
</dbReference>
<dbReference type="OrthoDB" id="550577at2759"/>
<dbReference type="SUPFAM" id="SSF51445">
    <property type="entry name" value="(Trans)glycosidases"/>
    <property type="match status" value="1"/>
</dbReference>
<accession>A2FS24</accession>
<comment type="similarity">
    <text evidence="3 8">Belongs to the glycosyl hydrolase 13 family.</text>
</comment>
<dbReference type="InterPro" id="IPR006046">
    <property type="entry name" value="Alpha_amylase"/>
</dbReference>
<comment type="cofactor">
    <cofactor evidence="2">
        <name>Ca(2+)</name>
        <dbReference type="ChEBI" id="CHEBI:29108"/>
    </cofactor>
</comment>
<reference evidence="11" key="2">
    <citation type="journal article" date="2007" name="Science">
        <title>Draft genome sequence of the sexually transmitted pathogen Trichomonas vaginalis.</title>
        <authorList>
            <person name="Carlton J.M."/>
            <person name="Hirt R.P."/>
            <person name="Silva J.C."/>
            <person name="Delcher A.L."/>
            <person name="Schatz M."/>
            <person name="Zhao Q."/>
            <person name="Wortman J.R."/>
            <person name="Bidwell S.L."/>
            <person name="Alsmark U.C.M."/>
            <person name="Besteiro S."/>
            <person name="Sicheritz-Ponten T."/>
            <person name="Noel C.J."/>
            <person name="Dacks J.B."/>
            <person name="Foster P.G."/>
            <person name="Simillion C."/>
            <person name="Van de Peer Y."/>
            <person name="Miranda-Saavedra D."/>
            <person name="Barton G.J."/>
            <person name="Westrop G.D."/>
            <person name="Mueller S."/>
            <person name="Dessi D."/>
            <person name="Fiori P.L."/>
            <person name="Ren Q."/>
            <person name="Paulsen I."/>
            <person name="Zhang H."/>
            <person name="Bastida-Corcuera F.D."/>
            <person name="Simoes-Barbosa A."/>
            <person name="Brown M.T."/>
            <person name="Hayes R.D."/>
            <person name="Mukherjee M."/>
            <person name="Okumura C.Y."/>
            <person name="Schneider R."/>
            <person name="Smith A.J."/>
            <person name="Vanacova S."/>
            <person name="Villalvazo M."/>
            <person name="Haas B.J."/>
            <person name="Pertea M."/>
            <person name="Feldblyum T.V."/>
            <person name="Utterback T.R."/>
            <person name="Shu C.L."/>
            <person name="Osoegawa K."/>
            <person name="de Jong P.J."/>
            <person name="Hrdy I."/>
            <person name="Horvathova L."/>
            <person name="Zubacova Z."/>
            <person name="Dolezal P."/>
            <person name="Malik S.B."/>
            <person name="Logsdon J.M. Jr."/>
            <person name="Henze K."/>
            <person name="Gupta A."/>
            <person name="Wang C.C."/>
            <person name="Dunne R.L."/>
            <person name="Upcroft J.A."/>
            <person name="Upcroft P."/>
            <person name="White O."/>
            <person name="Salzberg S.L."/>
            <person name="Tang P."/>
            <person name="Chiu C.-H."/>
            <person name="Lee Y.-S."/>
            <person name="Embley T.M."/>
            <person name="Coombs G.H."/>
            <person name="Mottram J.C."/>
            <person name="Tachezy J."/>
            <person name="Fraser-Liggett C.M."/>
            <person name="Johnson P.J."/>
        </authorList>
    </citation>
    <scope>NUCLEOTIDE SEQUENCE [LARGE SCALE GENOMIC DNA]</scope>
    <source>
        <strain evidence="11">G3</strain>
    </source>
</reference>
<dbReference type="EC" id="3.2.1.1" evidence="4 9"/>
<protein>
    <recommendedName>
        <fullName evidence="4 9">Alpha-amylase</fullName>
        <ecNumber evidence="4 9">3.2.1.1</ecNumber>
    </recommendedName>
</protein>
<keyword evidence="6 9" id="KW-0119">Carbohydrate metabolism</keyword>
<evidence type="ECO:0000256" key="7">
    <source>
        <dbReference type="ARBA" id="ARBA00023295"/>
    </source>
</evidence>
<evidence type="ECO:0000256" key="9">
    <source>
        <dbReference type="RuleBase" id="RU361134"/>
    </source>
</evidence>
<dbReference type="SMR" id="A2FS24"/>
<evidence type="ECO:0000313" key="12">
    <source>
        <dbReference type="Proteomes" id="UP000001542"/>
    </source>
</evidence>
<keyword evidence="12" id="KW-1185">Reference proteome</keyword>
<dbReference type="EMBL" id="DS113975">
    <property type="protein sequence ID" value="EAX92290.1"/>
    <property type="molecule type" value="Genomic_DNA"/>
</dbReference>
<reference evidence="11" key="1">
    <citation type="submission" date="2006-10" db="EMBL/GenBank/DDBJ databases">
        <authorList>
            <person name="Amadeo P."/>
            <person name="Zhao Q."/>
            <person name="Wortman J."/>
            <person name="Fraser-Liggett C."/>
            <person name="Carlton J."/>
        </authorList>
    </citation>
    <scope>NUCLEOTIDE SEQUENCE</scope>
    <source>
        <strain evidence="11">G3</strain>
    </source>
</reference>
<evidence type="ECO:0000256" key="2">
    <source>
        <dbReference type="ARBA" id="ARBA00001913"/>
    </source>
</evidence>
<dbReference type="InParanoid" id="A2FS24"/>
<evidence type="ECO:0000256" key="5">
    <source>
        <dbReference type="ARBA" id="ARBA00022801"/>
    </source>
</evidence>
<evidence type="ECO:0000256" key="8">
    <source>
        <dbReference type="RuleBase" id="RU003615"/>
    </source>
</evidence>
<dbReference type="RefSeq" id="XP_001305220.1">
    <property type="nucleotide sequence ID" value="XM_001305219.1"/>
</dbReference>
<evidence type="ECO:0000259" key="10">
    <source>
        <dbReference type="SMART" id="SM00642"/>
    </source>
</evidence>
<dbReference type="AlphaFoldDB" id="A2FS24"/>